<sequence>MEKENGKFIAVIYVASMMTALLSTVAPTDNFKANAVEQTALTANNYEAPAKLYQNAGYEMQANVD</sequence>
<keyword evidence="3" id="KW-1185">Reference proteome</keyword>
<reference evidence="3" key="1">
    <citation type="submission" date="2016-10" db="EMBL/GenBank/DDBJ databases">
        <authorList>
            <person name="Varghese N."/>
        </authorList>
    </citation>
    <scope>NUCLEOTIDE SEQUENCE [LARGE SCALE GENOMIC DNA]</scope>
    <source>
        <strain evidence="3">Nsp8</strain>
    </source>
</reference>
<name>A0A1I5EAK0_9PROT</name>
<keyword evidence="1" id="KW-0812">Transmembrane</keyword>
<organism evidence="2 3">
    <name type="scientific">Nitrosospira briensis</name>
    <dbReference type="NCBI Taxonomy" id="35799"/>
    <lineage>
        <taxon>Bacteria</taxon>
        <taxon>Pseudomonadati</taxon>
        <taxon>Pseudomonadota</taxon>
        <taxon>Betaproteobacteria</taxon>
        <taxon>Nitrosomonadales</taxon>
        <taxon>Nitrosomonadaceae</taxon>
        <taxon>Nitrosospira</taxon>
    </lineage>
</organism>
<dbReference type="RefSeq" id="WP_074798028.1">
    <property type="nucleotide sequence ID" value="NZ_FOVJ01000007.1"/>
</dbReference>
<proteinExistence type="predicted"/>
<dbReference type="Proteomes" id="UP000183107">
    <property type="component" value="Unassembled WGS sequence"/>
</dbReference>
<dbReference type="AlphaFoldDB" id="A0A1I5EAK0"/>
<keyword evidence="1" id="KW-1133">Transmembrane helix</keyword>
<protein>
    <submittedName>
        <fullName evidence="2">Uncharacterized protein</fullName>
    </submittedName>
</protein>
<gene>
    <name evidence="2" type="ORF">SAMN05216386_2567</name>
</gene>
<evidence type="ECO:0000256" key="1">
    <source>
        <dbReference type="SAM" id="Phobius"/>
    </source>
</evidence>
<evidence type="ECO:0000313" key="2">
    <source>
        <dbReference type="EMBL" id="SFO08286.1"/>
    </source>
</evidence>
<dbReference type="EMBL" id="FOVJ01000007">
    <property type="protein sequence ID" value="SFO08286.1"/>
    <property type="molecule type" value="Genomic_DNA"/>
</dbReference>
<evidence type="ECO:0000313" key="3">
    <source>
        <dbReference type="Proteomes" id="UP000183107"/>
    </source>
</evidence>
<feature type="transmembrane region" description="Helical" evidence="1">
    <location>
        <begin position="7"/>
        <end position="26"/>
    </location>
</feature>
<accession>A0A1I5EAK0</accession>
<keyword evidence="1" id="KW-0472">Membrane</keyword>